<dbReference type="RefSeq" id="WP_201092098.1">
    <property type="nucleotide sequence ID" value="NZ_CP067393.1"/>
</dbReference>
<dbReference type="Proteomes" id="UP000595278">
    <property type="component" value="Chromosome"/>
</dbReference>
<keyword evidence="2" id="KW-1185">Reference proteome</keyword>
<dbReference type="AlphaFoldDB" id="A0A974NF61"/>
<evidence type="ECO:0000313" key="1">
    <source>
        <dbReference type="EMBL" id="QQP85465.1"/>
    </source>
</evidence>
<proteinExistence type="predicted"/>
<protein>
    <submittedName>
        <fullName evidence="1">Uncharacterized protein</fullName>
    </submittedName>
</protein>
<accession>A0A974NF61</accession>
<organism evidence="1 2">
    <name type="scientific">Entomomonas asaccharolytica</name>
    <dbReference type="NCBI Taxonomy" id="2785331"/>
    <lineage>
        <taxon>Bacteria</taxon>
        <taxon>Pseudomonadati</taxon>
        <taxon>Pseudomonadota</taxon>
        <taxon>Gammaproteobacteria</taxon>
        <taxon>Pseudomonadales</taxon>
        <taxon>Pseudomonadaceae</taxon>
        <taxon>Entomomonas</taxon>
    </lineage>
</organism>
<evidence type="ECO:0000313" key="2">
    <source>
        <dbReference type="Proteomes" id="UP000595278"/>
    </source>
</evidence>
<dbReference type="EMBL" id="CP067393">
    <property type="protein sequence ID" value="QQP85465.1"/>
    <property type="molecule type" value="Genomic_DNA"/>
</dbReference>
<gene>
    <name evidence="1" type="ORF">JHT90_13995</name>
</gene>
<dbReference type="KEGG" id="eaz:JHT90_13995"/>
<reference evidence="1 2" key="1">
    <citation type="submission" date="2021-01" db="EMBL/GenBank/DDBJ databases">
        <title>Entomomonas sp. F2A isolated from a house cricket (Acheta domesticus).</title>
        <authorList>
            <person name="Spergser J."/>
            <person name="Busse H.-J."/>
        </authorList>
    </citation>
    <scope>NUCLEOTIDE SEQUENCE [LARGE SCALE GENOMIC DNA]</scope>
    <source>
        <strain evidence="1 2">F2A</strain>
    </source>
</reference>
<sequence length="93" mass="10381">MSNPINNPRFKALDQASQGCNENVLYFDSQATREAKLECLTARLSALMSVLESLHEFEKPPAYALQNIGVLSTIMLSDVTSIIKNIQHEELTK</sequence>
<name>A0A974NF61_9GAMM</name>